<dbReference type="InterPro" id="IPR009071">
    <property type="entry name" value="HMG_box_dom"/>
</dbReference>
<dbReference type="GO" id="GO:0001228">
    <property type="term" value="F:DNA-binding transcription activator activity, RNA polymerase II-specific"/>
    <property type="evidence" value="ECO:0007669"/>
    <property type="project" value="TreeGrafter"/>
</dbReference>
<dbReference type="SUPFAM" id="SSF47095">
    <property type="entry name" value="HMG-box"/>
    <property type="match status" value="1"/>
</dbReference>
<evidence type="ECO:0000256" key="11">
    <source>
        <dbReference type="ARBA" id="ARBA00045821"/>
    </source>
</evidence>
<evidence type="ECO:0000256" key="7">
    <source>
        <dbReference type="ARBA" id="ARBA00023125"/>
    </source>
</evidence>
<dbReference type="SMART" id="SM00398">
    <property type="entry name" value="HMG"/>
    <property type="match status" value="1"/>
</dbReference>
<keyword evidence="15" id="KW-1185">Reference proteome</keyword>
<evidence type="ECO:0000256" key="1">
    <source>
        <dbReference type="ARBA" id="ARBA00004324"/>
    </source>
</evidence>
<dbReference type="PROSITE" id="PS50118">
    <property type="entry name" value="HMG_BOX_2"/>
    <property type="match status" value="1"/>
</dbReference>
<name>A0AAV4UDM0_9ARAC</name>
<evidence type="ECO:0000256" key="4">
    <source>
        <dbReference type="ARBA" id="ARBA00022782"/>
    </source>
</evidence>
<keyword evidence="12" id="KW-0539">Nucleus</keyword>
<dbReference type="GO" id="GO:0007548">
    <property type="term" value="P:sex differentiation"/>
    <property type="evidence" value="ECO:0007669"/>
    <property type="project" value="UniProtKB-KW"/>
</dbReference>
<dbReference type="GO" id="GO:0016607">
    <property type="term" value="C:nuclear speck"/>
    <property type="evidence" value="ECO:0007669"/>
    <property type="project" value="UniProtKB-SubCell"/>
</dbReference>
<evidence type="ECO:0000256" key="8">
    <source>
        <dbReference type="ARBA" id="ARBA00023159"/>
    </source>
</evidence>
<evidence type="ECO:0000256" key="2">
    <source>
        <dbReference type="ARBA" id="ARBA00005998"/>
    </source>
</evidence>
<dbReference type="AlphaFoldDB" id="A0AAV4UDM0"/>
<keyword evidence="7 12" id="KW-0238">DNA-binding</keyword>
<keyword evidence="4" id="KW-0221">Differentiation</keyword>
<evidence type="ECO:0000256" key="3">
    <source>
        <dbReference type="ARBA" id="ARBA00019052"/>
    </source>
</evidence>
<dbReference type="PANTHER" id="PTHR10270">
    <property type="entry name" value="SOX TRANSCRIPTION FACTOR"/>
    <property type="match status" value="1"/>
</dbReference>
<feature type="DNA-binding region" description="HMG box" evidence="12">
    <location>
        <begin position="11"/>
        <end position="79"/>
    </location>
</feature>
<accession>A0AAV4UDM0</accession>
<dbReference type="GO" id="GO:0030154">
    <property type="term" value="P:cell differentiation"/>
    <property type="evidence" value="ECO:0007669"/>
    <property type="project" value="UniProtKB-KW"/>
</dbReference>
<keyword evidence="6" id="KW-0726">Sexual differentiation</keyword>
<gene>
    <name evidence="14" type="primary">SRY</name>
    <name evidence="14" type="ORF">CDAR_494651</name>
</gene>
<evidence type="ECO:0000259" key="13">
    <source>
        <dbReference type="PROSITE" id="PS50118"/>
    </source>
</evidence>
<proteinExistence type="inferred from homology"/>
<comment type="function">
    <text evidence="11">Transcriptional regulator that controls a genetic switch in male development. It is necessary and sufficient for initiating male sex determination by directing the development of supporting cell precursors (pre-Sertoli cells) as Sertoli rather than granulosa cells. Involved in different aspects of gene regulation including promoter activation or repression. Binds to the DNA consensus sequence 5'-[AT]AACAA[AT]-3'. SRY HMG box recognizes DNA by partial intercalation in the minor groove and promotes DNA bending. Also involved in pre-mRNA splicing. In male adult brain involved in the maintenance of motor functions of dopaminergic neurons.</text>
</comment>
<dbReference type="Gene3D" id="1.10.30.10">
    <property type="entry name" value="High mobility group box domain"/>
    <property type="match status" value="1"/>
</dbReference>
<feature type="domain" description="HMG box" evidence="13">
    <location>
        <begin position="11"/>
        <end position="79"/>
    </location>
</feature>
<organism evidence="14 15">
    <name type="scientific">Caerostris darwini</name>
    <dbReference type="NCBI Taxonomy" id="1538125"/>
    <lineage>
        <taxon>Eukaryota</taxon>
        <taxon>Metazoa</taxon>
        <taxon>Ecdysozoa</taxon>
        <taxon>Arthropoda</taxon>
        <taxon>Chelicerata</taxon>
        <taxon>Arachnida</taxon>
        <taxon>Araneae</taxon>
        <taxon>Araneomorphae</taxon>
        <taxon>Entelegynae</taxon>
        <taxon>Araneoidea</taxon>
        <taxon>Araneidae</taxon>
        <taxon>Caerostris</taxon>
    </lineage>
</organism>
<sequence length="378" mass="43799">MNASHEISIRVKRPLNSYMLWSIEERKKIAAENPTLYTYQISKILGEKWKQLAEEKKLPFKTLATLLSQEHQRKYPNYKYRPKRKPKPYLNPTENAMKNSCRLQDSDATTFNHISTTTYQNNQKYAINPQVKWNFQDRNLPYTNNNFELKSTSQLMDPAFPENNTIQDPSSLNYPIQYQPALQKDNLVSNCKSFVNSEDILPHIPCLSPQKVSRPIYTRFLTDIIKSSEHDMMSFMTPETLNNYVKPNSFPLNNTHEVKCPTSHAMDPALQINYIYNYPEYSLSNKTYSSSSNHENKISRSDMLYPQHQPTTTSLQQVNLDGNCTSSVKYENISPNIFCGIPYSAQQYNFSQHFNAGPIINVSKSYEHSSSSNDEHKI</sequence>
<dbReference type="Pfam" id="PF00505">
    <property type="entry name" value="HMG_box"/>
    <property type="match status" value="1"/>
</dbReference>
<evidence type="ECO:0000256" key="10">
    <source>
        <dbReference type="ARBA" id="ARBA00032498"/>
    </source>
</evidence>
<reference evidence="14 15" key="1">
    <citation type="submission" date="2021-06" db="EMBL/GenBank/DDBJ databases">
        <title>Caerostris darwini draft genome.</title>
        <authorList>
            <person name="Kono N."/>
            <person name="Arakawa K."/>
        </authorList>
    </citation>
    <scope>NUCLEOTIDE SEQUENCE [LARGE SCALE GENOMIC DNA]</scope>
</reference>
<keyword evidence="5" id="KW-0112">Calmodulin-binding</keyword>
<dbReference type="InterPro" id="IPR036910">
    <property type="entry name" value="HMG_box_dom_sf"/>
</dbReference>
<evidence type="ECO:0000313" key="15">
    <source>
        <dbReference type="Proteomes" id="UP001054837"/>
    </source>
</evidence>
<dbReference type="InterPro" id="IPR050140">
    <property type="entry name" value="SRY-related_HMG-box_TF-like"/>
</dbReference>
<comment type="similarity">
    <text evidence="2">Belongs to the SRY family.</text>
</comment>
<dbReference type="GO" id="GO:0000978">
    <property type="term" value="F:RNA polymerase II cis-regulatory region sequence-specific DNA binding"/>
    <property type="evidence" value="ECO:0007669"/>
    <property type="project" value="TreeGrafter"/>
</dbReference>
<evidence type="ECO:0000256" key="12">
    <source>
        <dbReference type="PROSITE-ProRule" id="PRU00267"/>
    </source>
</evidence>
<comment type="subcellular location">
    <subcellularLocation>
        <location evidence="1">Nucleus speckle</location>
    </subcellularLocation>
</comment>
<protein>
    <recommendedName>
        <fullName evidence="3">Sex-determining region Y protein</fullName>
    </recommendedName>
    <alternativeName>
        <fullName evidence="10">Testis-determining factor</fullName>
    </alternativeName>
</protein>
<evidence type="ECO:0000256" key="9">
    <source>
        <dbReference type="ARBA" id="ARBA00023163"/>
    </source>
</evidence>
<dbReference type="CDD" id="cd22004">
    <property type="entry name" value="HMG-box_SOX"/>
    <property type="match status" value="1"/>
</dbReference>
<evidence type="ECO:0000313" key="14">
    <source>
        <dbReference type="EMBL" id="GIY55801.1"/>
    </source>
</evidence>
<evidence type="ECO:0000256" key="6">
    <source>
        <dbReference type="ARBA" id="ARBA00022928"/>
    </source>
</evidence>
<dbReference type="EMBL" id="BPLQ01011123">
    <property type="protein sequence ID" value="GIY55801.1"/>
    <property type="molecule type" value="Genomic_DNA"/>
</dbReference>
<comment type="caution">
    <text evidence="14">The sequence shown here is derived from an EMBL/GenBank/DDBJ whole genome shotgun (WGS) entry which is preliminary data.</text>
</comment>
<keyword evidence="8" id="KW-0010">Activator</keyword>
<evidence type="ECO:0000256" key="5">
    <source>
        <dbReference type="ARBA" id="ARBA00022860"/>
    </source>
</evidence>
<dbReference type="PANTHER" id="PTHR10270:SF161">
    <property type="entry name" value="SEX-DETERMINING REGION Y PROTEIN"/>
    <property type="match status" value="1"/>
</dbReference>
<dbReference type="Proteomes" id="UP001054837">
    <property type="component" value="Unassembled WGS sequence"/>
</dbReference>
<keyword evidence="9" id="KW-0804">Transcription</keyword>
<dbReference type="GO" id="GO:0005516">
    <property type="term" value="F:calmodulin binding"/>
    <property type="evidence" value="ECO:0007669"/>
    <property type="project" value="UniProtKB-KW"/>
</dbReference>